<comment type="caution">
    <text evidence="2">The sequence shown here is derived from an EMBL/GenBank/DDBJ whole genome shotgun (WGS) entry which is preliminary data.</text>
</comment>
<evidence type="ECO:0000313" key="3">
    <source>
        <dbReference type="Proteomes" id="UP001472677"/>
    </source>
</evidence>
<keyword evidence="1" id="KW-0812">Transmembrane</keyword>
<dbReference type="EMBL" id="JBBPBM010000142">
    <property type="protein sequence ID" value="KAK8504456.1"/>
    <property type="molecule type" value="Genomic_DNA"/>
</dbReference>
<dbReference type="Proteomes" id="UP001472677">
    <property type="component" value="Unassembled WGS sequence"/>
</dbReference>
<keyword evidence="3" id="KW-1185">Reference proteome</keyword>
<protein>
    <submittedName>
        <fullName evidence="2">Uncharacterized protein</fullName>
    </submittedName>
</protein>
<proteinExistence type="predicted"/>
<sequence length="111" mass="12560">MMVVGIECDGRSIVSTILIIEVLLLSVLRGCAFVNLQYFRGRFVHKNKLFNGESDYFNHFGANEIGPTGGDPGSGFQVTAAKRTPVTGNLRNWWKSVEETVDPERWQRQRE</sequence>
<accession>A0ABR2BBG9</accession>
<feature type="transmembrane region" description="Helical" evidence="1">
    <location>
        <begin position="12"/>
        <end position="36"/>
    </location>
</feature>
<keyword evidence="1" id="KW-1133">Transmembrane helix</keyword>
<gene>
    <name evidence="2" type="ORF">V6N12_030552</name>
</gene>
<name>A0ABR2BBG9_9ROSI</name>
<reference evidence="2 3" key="1">
    <citation type="journal article" date="2024" name="G3 (Bethesda)">
        <title>Genome assembly of Hibiscus sabdariffa L. provides insights into metabolisms of medicinal natural products.</title>
        <authorList>
            <person name="Kim T."/>
        </authorList>
    </citation>
    <scope>NUCLEOTIDE SEQUENCE [LARGE SCALE GENOMIC DNA]</scope>
    <source>
        <strain evidence="2">TK-2024</strain>
        <tissue evidence="2">Old leaves</tissue>
    </source>
</reference>
<evidence type="ECO:0000313" key="2">
    <source>
        <dbReference type="EMBL" id="KAK8504456.1"/>
    </source>
</evidence>
<keyword evidence="1" id="KW-0472">Membrane</keyword>
<organism evidence="2 3">
    <name type="scientific">Hibiscus sabdariffa</name>
    <name type="common">roselle</name>
    <dbReference type="NCBI Taxonomy" id="183260"/>
    <lineage>
        <taxon>Eukaryota</taxon>
        <taxon>Viridiplantae</taxon>
        <taxon>Streptophyta</taxon>
        <taxon>Embryophyta</taxon>
        <taxon>Tracheophyta</taxon>
        <taxon>Spermatophyta</taxon>
        <taxon>Magnoliopsida</taxon>
        <taxon>eudicotyledons</taxon>
        <taxon>Gunneridae</taxon>
        <taxon>Pentapetalae</taxon>
        <taxon>rosids</taxon>
        <taxon>malvids</taxon>
        <taxon>Malvales</taxon>
        <taxon>Malvaceae</taxon>
        <taxon>Malvoideae</taxon>
        <taxon>Hibiscus</taxon>
    </lineage>
</organism>
<evidence type="ECO:0000256" key="1">
    <source>
        <dbReference type="SAM" id="Phobius"/>
    </source>
</evidence>